<feature type="compositionally biased region" description="Pro residues" evidence="1">
    <location>
        <begin position="451"/>
        <end position="482"/>
    </location>
</feature>
<organism evidence="5 6">
    <name type="scientific">Mycolicibacterium arenosum</name>
    <dbReference type="NCBI Taxonomy" id="2952157"/>
    <lineage>
        <taxon>Bacteria</taxon>
        <taxon>Bacillati</taxon>
        <taxon>Actinomycetota</taxon>
        <taxon>Actinomycetes</taxon>
        <taxon>Mycobacteriales</taxon>
        <taxon>Mycobacteriaceae</taxon>
        <taxon>Mycolicibacterium</taxon>
    </lineage>
</organism>
<feature type="compositionally biased region" description="Pro residues" evidence="1">
    <location>
        <begin position="499"/>
        <end position="523"/>
    </location>
</feature>
<feature type="domain" description="Mce/MlaD" evidence="3">
    <location>
        <begin position="38"/>
        <end position="113"/>
    </location>
</feature>
<dbReference type="EMBL" id="JANDBD010000002">
    <property type="protein sequence ID" value="MCP9271366.1"/>
    <property type="molecule type" value="Genomic_DNA"/>
</dbReference>
<feature type="region of interest" description="Disordered" evidence="1">
    <location>
        <begin position="399"/>
        <end position="559"/>
    </location>
</feature>
<dbReference type="PANTHER" id="PTHR33371">
    <property type="entry name" value="INTERMEMBRANE PHOSPHOLIPID TRANSPORT SYSTEM BINDING PROTEIN MLAD-RELATED"/>
    <property type="match status" value="1"/>
</dbReference>
<evidence type="ECO:0000256" key="2">
    <source>
        <dbReference type="SAM" id="Phobius"/>
    </source>
</evidence>
<feature type="domain" description="Mammalian cell entry C-terminal" evidence="4">
    <location>
        <begin position="118"/>
        <end position="286"/>
    </location>
</feature>
<sequence>MNRLTRFQLTIFSIVTVLCVGAISVFYLHVPSALGIGSYKVKANFVVGGGLYPNANVTYRGVTVGRVESVGLTNDGIVADMRLNSGTPVPENVTATVKSVSAVGEQYIDLVPPENASNTMLANGSTIDVDRTAVGQDIAGLLTQADNLVSSIGDSKLQELLRETFKAFNGSGPELSRLISSSRLLVDEANANYDQTIQLIDQTGPFLDAQIRSGDDIKSLAEGLARFTGEVANADPQLRSVLETVPGATQAANETFDGIRPNFPMLAANLANVGRIGVIYRKSIEQALVIFPALMAALVTVGGGLPADEGGKLDFKVDLGDPPPCSTGFIPPPLIRSPADTTLRELPTDLYCKTAQNDASVVRGARNYPCQEFPGKRAPTVQLCRDPVGYVPIGTNPWRGPPIPYGTPMGQSEDQRYEPDGRNLAPPNKFPFIPPYADYDPGAPSVQLPPGVTPGPGPAPHAPFPLPVPPNQPGPQPAPWPFFAPQDQVLPPYGRQAPPGAPAPPPADAAVPAPAPAELPPGQGPLLPAEVGQPPVPPPPGDQPMAGGPATATYDSRTGVFVDPAGGTGVFAAGMDKATGAENWVDLMLLDPRKV</sequence>
<evidence type="ECO:0000259" key="4">
    <source>
        <dbReference type="Pfam" id="PF11887"/>
    </source>
</evidence>
<comment type="caution">
    <text evidence="5">The sequence shown here is derived from an EMBL/GenBank/DDBJ whole genome shotgun (WGS) entry which is preliminary data.</text>
</comment>
<dbReference type="NCBIfam" id="TIGR00996">
    <property type="entry name" value="Mtu_fam_mce"/>
    <property type="match status" value="1"/>
</dbReference>
<dbReference type="Proteomes" id="UP001651690">
    <property type="component" value="Unassembled WGS sequence"/>
</dbReference>
<evidence type="ECO:0000313" key="6">
    <source>
        <dbReference type="Proteomes" id="UP001651690"/>
    </source>
</evidence>
<dbReference type="Pfam" id="PF02470">
    <property type="entry name" value="MlaD"/>
    <property type="match status" value="1"/>
</dbReference>
<evidence type="ECO:0000259" key="3">
    <source>
        <dbReference type="Pfam" id="PF02470"/>
    </source>
</evidence>
<dbReference type="InterPro" id="IPR052336">
    <property type="entry name" value="MlaD_Phospholipid_Transporter"/>
</dbReference>
<evidence type="ECO:0000313" key="5">
    <source>
        <dbReference type="EMBL" id="MCP9271366.1"/>
    </source>
</evidence>
<dbReference type="InterPro" id="IPR005693">
    <property type="entry name" value="Mce"/>
</dbReference>
<keyword evidence="6" id="KW-1185">Reference proteome</keyword>
<dbReference type="PANTHER" id="PTHR33371:SF16">
    <property type="entry name" value="MCE-FAMILY PROTEIN MCE3F"/>
    <property type="match status" value="1"/>
</dbReference>
<reference evidence="5 6" key="1">
    <citation type="submission" date="2022-06" db="EMBL/GenBank/DDBJ databases">
        <title>Mycolicibacterium sp. CAU 1645 isolated from seawater.</title>
        <authorList>
            <person name="Kim W."/>
        </authorList>
    </citation>
    <scope>NUCLEOTIDE SEQUENCE [LARGE SCALE GENOMIC DNA]</scope>
    <source>
        <strain evidence="5 6">CAU 1645</strain>
    </source>
</reference>
<keyword evidence="2" id="KW-1133">Transmembrane helix</keyword>
<feature type="compositionally biased region" description="Low complexity" evidence="1">
    <location>
        <begin position="524"/>
        <end position="533"/>
    </location>
</feature>
<name>A0ABT1LWU5_9MYCO</name>
<keyword evidence="2" id="KW-0472">Membrane</keyword>
<dbReference type="Pfam" id="PF11887">
    <property type="entry name" value="Mce4_CUP1"/>
    <property type="match status" value="1"/>
</dbReference>
<dbReference type="InterPro" id="IPR024516">
    <property type="entry name" value="Mce_C"/>
</dbReference>
<dbReference type="InterPro" id="IPR003399">
    <property type="entry name" value="Mce/MlaD"/>
</dbReference>
<accession>A0ABT1LWU5</accession>
<evidence type="ECO:0000256" key="1">
    <source>
        <dbReference type="SAM" id="MobiDB-lite"/>
    </source>
</evidence>
<feature type="transmembrane region" description="Helical" evidence="2">
    <location>
        <begin position="7"/>
        <end position="30"/>
    </location>
</feature>
<dbReference type="RefSeq" id="WP_255058410.1">
    <property type="nucleotide sequence ID" value="NZ_JANDBD010000002.1"/>
</dbReference>
<gene>
    <name evidence="5" type="ORF">NM203_04100</name>
</gene>
<proteinExistence type="predicted"/>
<protein>
    <submittedName>
        <fullName evidence="5">Virulence factor Mce family protein</fullName>
    </submittedName>
</protein>
<keyword evidence="2" id="KW-0812">Transmembrane</keyword>